<dbReference type="AlphaFoldDB" id="A0A382YSS6"/>
<protein>
    <submittedName>
        <fullName evidence="1">Uncharacterized protein</fullName>
    </submittedName>
</protein>
<gene>
    <name evidence="1" type="ORF">METZ01_LOCUS439127</name>
</gene>
<reference evidence="1" key="1">
    <citation type="submission" date="2018-05" db="EMBL/GenBank/DDBJ databases">
        <authorList>
            <person name="Lanie J.A."/>
            <person name="Ng W.-L."/>
            <person name="Kazmierczak K.M."/>
            <person name="Andrzejewski T.M."/>
            <person name="Davidsen T.M."/>
            <person name="Wayne K.J."/>
            <person name="Tettelin H."/>
            <person name="Glass J.I."/>
            <person name="Rusch D."/>
            <person name="Podicherti R."/>
            <person name="Tsui H.-C.T."/>
            <person name="Winkler M.E."/>
        </authorList>
    </citation>
    <scope>NUCLEOTIDE SEQUENCE</scope>
</reference>
<sequence>MKNKALNFSSILCLNAISFAFIFCSFPCAQLSEVTYPFEMTTTTTVGQYNVADTGQRACINDSSIIPQSTEAQPFYGQDAQFIINAPSYTDKEEPLLIMTQG</sequence>
<organism evidence="1">
    <name type="scientific">marine metagenome</name>
    <dbReference type="NCBI Taxonomy" id="408172"/>
    <lineage>
        <taxon>unclassified sequences</taxon>
        <taxon>metagenomes</taxon>
        <taxon>ecological metagenomes</taxon>
    </lineage>
</organism>
<proteinExistence type="predicted"/>
<name>A0A382YSS6_9ZZZZ</name>
<evidence type="ECO:0000313" key="1">
    <source>
        <dbReference type="EMBL" id="SVD86273.1"/>
    </source>
</evidence>
<accession>A0A382YSS6</accession>
<dbReference type="EMBL" id="UINC01178229">
    <property type="protein sequence ID" value="SVD86273.1"/>
    <property type="molecule type" value="Genomic_DNA"/>
</dbReference>